<feature type="compositionally biased region" description="Low complexity" evidence="2">
    <location>
        <begin position="483"/>
        <end position="497"/>
    </location>
</feature>
<organism evidence="3 4">
    <name type="scientific">Neocallimastix californiae</name>
    <dbReference type="NCBI Taxonomy" id="1754190"/>
    <lineage>
        <taxon>Eukaryota</taxon>
        <taxon>Fungi</taxon>
        <taxon>Fungi incertae sedis</taxon>
        <taxon>Chytridiomycota</taxon>
        <taxon>Chytridiomycota incertae sedis</taxon>
        <taxon>Neocallimastigomycetes</taxon>
        <taxon>Neocallimastigales</taxon>
        <taxon>Neocallimastigaceae</taxon>
        <taxon>Neocallimastix</taxon>
    </lineage>
</organism>
<feature type="region of interest" description="Disordered" evidence="2">
    <location>
        <begin position="697"/>
        <end position="722"/>
    </location>
</feature>
<reference evidence="3 4" key="1">
    <citation type="submission" date="2016-08" db="EMBL/GenBank/DDBJ databases">
        <title>A Parts List for Fungal Cellulosomes Revealed by Comparative Genomics.</title>
        <authorList>
            <consortium name="DOE Joint Genome Institute"/>
            <person name="Haitjema C.H."/>
            <person name="Gilmore S.P."/>
            <person name="Henske J.K."/>
            <person name="Solomon K.V."/>
            <person name="De Groot R."/>
            <person name="Kuo A."/>
            <person name="Mondo S.J."/>
            <person name="Salamov A.A."/>
            <person name="Labutti K."/>
            <person name="Zhao Z."/>
            <person name="Chiniquy J."/>
            <person name="Barry K."/>
            <person name="Brewer H.M."/>
            <person name="Purvine S.O."/>
            <person name="Wright A.T."/>
            <person name="Boxma B."/>
            <person name="Van Alen T."/>
            <person name="Hackstein J.H."/>
            <person name="Baker S.E."/>
            <person name="Grigoriev I.V."/>
            <person name="O'Malley M.A."/>
        </authorList>
    </citation>
    <scope>NUCLEOTIDE SEQUENCE [LARGE SCALE GENOMIC DNA]</scope>
    <source>
        <strain evidence="3 4">G1</strain>
    </source>
</reference>
<feature type="compositionally biased region" description="Low complexity" evidence="2">
    <location>
        <begin position="264"/>
        <end position="283"/>
    </location>
</feature>
<evidence type="ECO:0000256" key="2">
    <source>
        <dbReference type="SAM" id="MobiDB-lite"/>
    </source>
</evidence>
<keyword evidence="4" id="KW-1185">Reference proteome</keyword>
<feature type="coiled-coil region" evidence="1">
    <location>
        <begin position="1248"/>
        <end position="1275"/>
    </location>
</feature>
<gene>
    <name evidence="3" type="ORF">LY90DRAFT_699061</name>
</gene>
<protein>
    <submittedName>
        <fullName evidence="3">Uncharacterized protein</fullName>
    </submittedName>
</protein>
<feature type="region of interest" description="Disordered" evidence="2">
    <location>
        <begin position="590"/>
        <end position="624"/>
    </location>
</feature>
<evidence type="ECO:0000313" key="4">
    <source>
        <dbReference type="Proteomes" id="UP000193920"/>
    </source>
</evidence>
<dbReference type="Proteomes" id="UP000193920">
    <property type="component" value="Unassembled WGS sequence"/>
</dbReference>
<feature type="compositionally biased region" description="Polar residues" evidence="2">
    <location>
        <begin position="429"/>
        <end position="442"/>
    </location>
</feature>
<keyword evidence="1" id="KW-0175">Coiled coil</keyword>
<dbReference type="STRING" id="1754190.A0A1Y2EWK1"/>
<dbReference type="EMBL" id="MCOG01000026">
    <property type="protein sequence ID" value="ORY75205.1"/>
    <property type="molecule type" value="Genomic_DNA"/>
</dbReference>
<accession>A0A1Y2EWK1</accession>
<feature type="region of interest" description="Disordered" evidence="2">
    <location>
        <begin position="1"/>
        <end position="20"/>
    </location>
</feature>
<feature type="compositionally biased region" description="Low complexity" evidence="2">
    <location>
        <begin position="508"/>
        <end position="531"/>
    </location>
</feature>
<proteinExistence type="predicted"/>
<sequence>MEIKIPKSIAPISRSIDQPENNVNSIKNYVKKSNDDKDIKSFIPIPKPKINKKENNIGGFCIPKSISKKSQSNTIKKELLTSKKEENTKIKENTHKKLITSLLKELAEDNHNKSEEEDLSSFDLINEIENSIKNESQDNEIINNNTLTKPLNSNNDINEIKIPKIKKKETQKNSFLNLKSKFNDNKKFAPLKSKISNGNNKNINNTVKEISIEEENFNLLLKNSFPQIHKNKNHNENINNSSPISDMPPSIDQVKKYKINVNSSNETISSTSTKKTTTSSPIPLQSSVPPIFPLPTSLPLNSTSSTSNSTLAPNLNKLGSTLDNKISLSINSSLNLKTNTPPATLPLPSNLPLLQNIQNMNNMPSLSQLLLSMNMNPLDMSSMLPFGALPSLNKQQNILPATTFANMQALMTAMNPAFAMANTFKNINNSTTPSKINTNLKKTTPIKPNLNNSPINNKSKVTSSGSKSPSSNSLSSEKKKIHIAQAASSSIISSSSQTPLKPLSPKNSTSTSLSGSAQTSNSTSSTTSSFTSFLNPKLPLTTPNLPLNPFFGANPLLFPALAQAASTNPLLFGSLAAGSNSANILNKLPSTKSQHPIIPTTSSGSSSSPNSTMNHPRPIAPQSKKQIHIAPAVNPINQRQSIFSSILASAASLQALQASVGVPIPHATSLSKTPTVQNTLNLNQFNTLLTTNKIAQSTTISSTSTSTSTSTPNATSSTVSSSLKQPSSILSTSISTATSTSSSKSSLFNKDKKVSNSYNLQPMNSTESINNAVNLPNIKATTTTTTSVSKNIISNTFLNNKPTITNNVKSNIIKNQTNDINNNEKSNKRSHSSELALALSKLEDALKKNMKSPTPTSTLSSNNRISNTINTAIKSNTTATTATTTSSTISTTSAASASTLSAFSALSSITMKTNINATNNYTTDASINAKTNTKIKINTEIIDATNPTTNITSNVAISNVKIPNVTLNTTMTNTTTATNKTDSLITNVKTNNKTKLQEISSVISNKNANSNITLNQSTYSLSHKDLKLKELSDTLTKELSKTLNNEKDNNIAKPKTNTFNQINVNNNLIGSKLNQNLVDSVKDYTGVEINSEIENNRELLSLDFDINETEGKTEIKNNIEVSDKMLEDAIGNALSNSLISDDHSTDVNDDQLLNLDLVPNVLNNNTSSISSTPITTPFITTNKLNASSLVSSIDPLSKIPLETTLETTFNSENTAFSVNDIQISKLKSEDKKEKEKVNKNEEGDKKLEIGVKRKLNELEEDKAKLTRTNSENQEISMDEVFDSKQFSSEEDFSLKSTEMSENDFPSPKKKKMMRWEKASFSPFQHNRRNRISKLKNAVRSMSTGSINTTLLAADPTIQNQFSLDTKSSIKSNNMEGFTNDYLNLNELNSMNGMNMNHRHNNK</sequence>
<feature type="region of interest" description="Disordered" evidence="2">
    <location>
        <begin position="1291"/>
        <end position="1313"/>
    </location>
</feature>
<name>A0A1Y2EWK1_9FUNG</name>
<feature type="region of interest" description="Disordered" evidence="2">
    <location>
        <begin position="429"/>
        <end position="531"/>
    </location>
</feature>
<feature type="region of interest" description="Disordered" evidence="2">
    <location>
        <begin position="264"/>
        <end position="288"/>
    </location>
</feature>
<evidence type="ECO:0000313" key="3">
    <source>
        <dbReference type="EMBL" id="ORY75205.1"/>
    </source>
</evidence>
<comment type="caution">
    <text evidence="3">The sequence shown here is derived from an EMBL/GenBank/DDBJ whole genome shotgun (WGS) entry which is preliminary data.</text>
</comment>
<feature type="compositionally biased region" description="Low complexity" evidence="2">
    <location>
        <begin position="596"/>
        <end position="612"/>
    </location>
</feature>
<feature type="compositionally biased region" description="Low complexity" evidence="2">
    <location>
        <begin position="458"/>
        <end position="475"/>
    </location>
</feature>
<evidence type="ECO:0000256" key="1">
    <source>
        <dbReference type="SAM" id="Coils"/>
    </source>
</evidence>